<feature type="compositionally biased region" description="Low complexity" evidence="7">
    <location>
        <begin position="745"/>
        <end position="771"/>
    </location>
</feature>
<dbReference type="OMA" id="DMIEDRT"/>
<feature type="region of interest" description="Disordered" evidence="7">
    <location>
        <begin position="477"/>
        <end position="560"/>
    </location>
</feature>
<keyword evidence="10" id="KW-1185">Reference proteome</keyword>
<dbReference type="GO" id="GO:0005829">
    <property type="term" value="C:cytosol"/>
    <property type="evidence" value="ECO:0007669"/>
    <property type="project" value="UniProtKB-SubCell"/>
</dbReference>
<dbReference type="FunFam" id="2.60.120.10:FF:000083">
    <property type="entry name" value="Cyclic nucleotide binding domain containing 2"/>
    <property type="match status" value="1"/>
</dbReference>
<dbReference type="GeneID" id="119745738"/>
<dbReference type="Proteomes" id="UP000887568">
    <property type="component" value="Unplaced"/>
</dbReference>
<keyword evidence="3" id="KW-0547">Nucleotide-binding</keyword>
<feature type="compositionally biased region" description="Polar residues" evidence="7">
    <location>
        <begin position="1"/>
        <end position="10"/>
    </location>
</feature>
<dbReference type="OrthoDB" id="166212at2759"/>
<feature type="compositionally biased region" description="Acidic residues" evidence="7">
    <location>
        <begin position="90"/>
        <end position="106"/>
    </location>
</feature>
<keyword evidence="2" id="KW-0963">Cytoplasm</keyword>
<dbReference type="RefSeq" id="XP_038078220.1">
    <property type="nucleotide sequence ID" value="XM_038222292.1"/>
</dbReference>
<comment type="function">
    <text evidence="5">Essential for male fertility. Plays an important role in spermatogenesis and regulates sperm motility by controlling the development of the flagellar bending of sperm.</text>
</comment>
<dbReference type="GO" id="GO:0007283">
    <property type="term" value="P:spermatogenesis"/>
    <property type="evidence" value="ECO:0007669"/>
    <property type="project" value="TreeGrafter"/>
</dbReference>
<dbReference type="EnsemblMetazoa" id="XM_038222292.1">
    <property type="protein sequence ID" value="XP_038078220.1"/>
    <property type="gene ID" value="LOC119745738"/>
</dbReference>
<feature type="compositionally biased region" description="Pro residues" evidence="7">
    <location>
        <begin position="22"/>
        <end position="31"/>
    </location>
</feature>
<feature type="compositionally biased region" description="Acidic residues" evidence="7">
    <location>
        <begin position="113"/>
        <end position="123"/>
    </location>
</feature>
<organism evidence="9 10">
    <name type="scientific">Patiria miniata</name>
    <name type="common">Bat star</name>
    <name type="synonym">Asterina miniata</name>
    <dbReference type="NCBI Taxonomy" id="46514"/>
    <lineage>
        <taxon>Eukaryota</taxon>
        <taxon>Metazoa</taxon>
        <taxon>Echinodermata</taxon>
        <taxon>Eleutherozoa</taxon>
        <taxon>Asterozoa</taxon>
        <taxon>Asteroidea</taxon>
        <taxon>Valvatacea</taxon>
        <taxon>Valvatida</taxon>
        <taxon>Asterinidae</taxon>
        <taxon>Patiria</taxon>
    </lineage>
</organism>
<dbReference type="CDD" id="cd00038">
    <property type="entry name" value="CAP_ED"/>
    <property type="match status" value="1"/>
</dbReference>
<dbReference type="PANTHER" id="PTHR23011:SF43">
    <property type="entry name" value="CYCLIC NUCLEOTIDE-BINDING DOMAIN-CONTAINING PROTEIN 2"/>
    <property type="match status" value="1"/>
</dbReference>
<evidence type="ECO:0000256" key="1">
    <source>
        <dbReference type="ARBA" id="ARBA00004514"/>
    </source>
</evidence>
<dbReference type="GO" id="GO:0030552">
    <property type="term" value="F:cAMP binding"/>
    <property type="evidence" value="ECO:0007669"/>
    <property type="project" value="TreeGrafter"/>
</dbReference>
<evidence type="ECO:0000256" key="4">
    <source>
        <dbReference type="ARBA" id="ARBA00023149"/>
    </source>
</evidence>
<dbReference type="Pfam" id="PF00027">
    <property type="entry name" value="cNMP_binding"/>
    <property type="match status" value="1"/>
</dbReference>
<proteinExistence type="predicted"/>
<keyword evidence="4" id="KW-0114">cAMP</keyword>
<dbReference type="SUPFAM" id="SSF51206">
    <property type="entry name" value="cAMP-binding domain-like"/>
    <property type="match status" value="2"/>
</dbReference>
<name>A0A914BQI3_PATMI</name>
<feature type="compositionally biased region" description="Polar residues" evidence="7">
    <location>
        <begin position="487"/>
        <end position="496"/>
    </location>
</feature>
<evidence type="ECO:0000256" key="7">
    <source>
        <dbReference type="SAM" id="MobiDB-lite"/>
    </source>
</evidence>
<dbReference type="PROSITE" id="PS50042">
    <property type="entry name" value="CNMP_BINDING_3"/>
    <property type="match status" value="1"/>
</dbReference>
<dbReference type="InterPro" id="IPR000595">
    <property type="entry name" value="cNMP-bd_dom"/>
</dbReference>
<dbReference type="SMART" id="SM00100">
    <property type="entry name" value="cNMP"/>
    <property type="match status" value="1"/>
</dbReference>
<evidence type="ECO:0000256" key="2">
    <source>
        <dbReference type="ARBA" id="ARBA00022490"/>
    </source>
</evidence>
<evidence type="ECO:0000313" key="9">
    <source>
        <dbReference type="EnsemblMetazoa" id="XP_038078220.1"/>
    </source>
</evidence>
<feature type="compositionally biased region" description="Polar residues" evidence="7">
    <location>
        <begin position="534"/>
        <end position="545"/>
    </location>
</feature>
<sequence length="840" mass="94035">MSSDTPPNDNSLEEGAVSCPVPYTPSPPVSPHPGGATPRSALPKRLTRHSYPCDSPRYAGSPVGSSSSSQLWVSGRTVLESPEEFKENSGDEDEKNDDDDDEECDLESFGVEFGDDEESDDRQDEGKLESRQASSSKLATLSPLARFLRAARQVKMLCAVQISLNRCATEAGKGTFGATLPDLVASLSASPSVVYMPSTKEKLTFNAGEFKSNYEFTWPKQAKDAVDKRPEDRTEADLQLIGGLMRGLHSFRKYTRAHQKLICRVVRLQKYGRRRVVVRKGHLGYAFYFIFAGAVCVTLDEDEESAFVKKEVTILRKGACFGEIALLKDSRRRATIVCLQETQFLVVDRDDFFEKGLHRHIQAEFEYKFNFFRRLELFSSWPDDRLEEVSDMARIEEYNHDSVIVKDSREIHWLLFVTKGRCDVLKLVDLAKVYAARNEDENDPRGQKKQGGVSTLLSGDYPLSLLPEGHRSPFPWLTPHKLPVNTRPKTTGQINCKSKEKMEAEAEPNPNHQRSKSASVRYTDEVSDLDIPSESCSRTTMTSGLSMHKRRSSDPGTPHKLPSHISLGIATMKGDGVEAGVYIKVDSLRPGQCFGLEGISGKMPQYSLLSLGCELVRVSMSKFREYACEETLERVQQQIPTYPNDHFLWTSFKKQNRWTNFKNGVVKDIMDDALAQSAPNTFARNLRSVPGRVAEANRQQNPQRWRTSLGGSFASNVMPQISNVTNAWTDEKSSSRSKSRDGATSRSSYSASRPQSCQPQPSRPATTATTRRNARSERLSAFVTEQCTVRAMTANPQRTPRARTARLTPSPTRTYKIPEIDKLIKPTYTGSLAWRALAKS</sequence>
<feature type="region of interest" description="Disordered" evidence="7">
    <location>
        <begin position="1"/>
        <end position="135"/>
    </location>
</feature>
<dbReference type="AlphaFoldDB" id="A0A914BQI3"/>
<evidence type="ECO:0000313" key="10">
    <source>
        <dbReference type="Proteomes" id="UP000887568"/>
    </source>
</evidence>
<evidence type="ECO:0000256" key="3">
    <source>
        <dbReference type="ARBA" id="ARBA00022741"/>
    </source>
</evidence>
<feature type="compositionally biased region" description="Basic and acidic residues" evidence="7">
    <location>
        <begin position="729"/>
        <end position="743"/>
    </location>
</feature>
<comment type="subcellular location">
    <subcellularLocation>
        <location evidence="1">Cytoplasm</location>
        <location evidence="1">Cytosol</location>
    </subcellularLocation>
</comment>
<feature type="compositionally biased region" description="Polar residues" evidence="7">
    <location>
        <begin position="510"/>
        <end position="520"/>
    </location>
</feature>
<evidence type="ECO:0000256" key="6">
    <source>
        <dbReference type="ARBA" id="ARBA00072573"/>
    </source>
</evidence>
<feature type="domain" description="Cyclic nucleotide-binding" evidence="8">
    <location>
        <begin position="250"/>
        <end position="352"/>
    </location>
</feature>
<dbReference type="InterPro" id="IPR014710">
    <property type="entry name" value="RmlC-like_jellyroll"/>
</dbReference>
<feature type="region of interest" description="Disordered" evidence="7">
    <location>
        <begin position="689"/>
        <end position="776"/>
    </location>
</feature>
<evidence type="ECO:0000259" key="8">
    <source>
        <dbReference type="PROSITE" id="PS50042"/>
    </source>
</evidence>
<dbReference type="Gene3D" id="2.60.120.10">
    <property type="entry name" value="Jelly Rolls"/>
    <property type="match status" value="2"/>
</dbReference>
<dbReference type="InterPro" id="IPR018490">
    <property type="entry name" value="cNMP-bd_dom_sf"/>
</dbReference>
<evidence type="ECO:0000256" key="5">
    <source>
        <dbReference type="ARBA" id="ARBA00059651"/>
    </source>
</evidence>
<reference evidence="9" key="1">
    <citation type="submission" date="2022-11" db="UniProtKB">
        <authorList>
            <consortium name="EnsemblMetazoa"/>
        </authorList>
    </citation>
    <scope>IDENTIFICATION</scope>
</reference>
<accession>A0A914BQI3</accession>
<dbReference type="PANTHER" id="PTHR23011">
    <property type="entry name" value="CYCLIC NUCLEOTIDE-BINDING DOMAIN CONTAINING PROTEIN"/>
    <property type="match status" value="1"/>
</dbReference>
<feature type="compositionally biased region" description="Polar residues" evidence="7">
    <location>
        <begin position="697"/>
        <end position="728"/>
    </location>
</feature>
<protein>
    <recommendedName>
        <fullName evidence="6">Cyclic nucleotide-binding domain-containing protein 2</fullName>
    </recommendedName>
</protein>